<reference evidence="2 3" key="1">
    <citation type="submission" date="2018-10" db="EMBL/GenBank/DDBJ databases">
        <title>Isolation from soil.</title>
        <authorList>
            <person name="Hu J."/>
        </authorList>
    </citation>
    <scope>NUCLEOTIDE SEQUENCE [LARGE SCALE GENOMIC DNA]</scope>
    <source>
        <strain evidence="2 3">NEAU-Ht49</strain>
    </source>
</reference>
<feature type="transmembrane region" description="Helical" evidence="1">
    <location>
        <begin position="58"/>
        <end position="83"/>
    </location>
</feature>
<keyword evidence="1" id="KW-0812">Transmembrane</keyword>
<dbReference type="EMBL" id="RFFG01000018">
    <property type="protein sequence ID" value="RMI44555.1"/>
    <property type="molecule type" value="Genomic_DNA"/>
</dbReference>
<evidence type="ECO:0000256" key="1">
    <source>
        <dbReference type="SAM" id="Phobius"/>
    </source>
</evidence>
<protein>
    <submittedName>
        <fullName evidence="2">Uncharacterized protein</fullName>
    </submittedName>
</protein>
<keyword evidence="1" id="KW-0472">Membrane</keyword>
<organism evidence="2 3">
    <name type="scientific">Actinomadura harenae</name>
    <dbReference type="NCBI Taxonomy" id="2483351"/>
    <lineage>
        <taxon>Bacteria</taxon>
        <taxon>Bacillati</taxon>
        <taxon>Actinomycetota</taxon>
        <taxon>Actinomycetes</taxon>
        <taxon>Streptosporangiales</taxon>
        <taxon>Thermomonosporaceae</taxon>
        <taxon>Actinomadura</taxon>
    </lineage>
</organism>
<dbReference type="AlphaFoldDB" id="A0A3M2M7N4"/>
<accession>A0A3M2M7N4</accession>
<keyword evidence="3" id="KW-1185">Reference proteome</keyword>
<gene>
    <name evidence="2" type="ORF">EBO15_12640</name>
</gene>
<evidence type="ECO:0000313" key="2">
    <source>
        <dbReference type="EMBL" id="RMI44555.1"/>
    </source>
</evidence>
<dbReference type="Proteomes" id="UP000282674">
    <property type="component" value="Unassembled WGS sequence"/>
</dbReference>
<comment type="caution">
    <text evidence="2">The sequence shown here is derived from an EMBL/GenBank/DDBJ whole genome shotgun (WGS) entry which is preliminary data.</text>
</comment>
<feature type="transmembrane region" description="Helical" evidence="1">
    <location>
        <begin position="89"/>
        <end position="107"/>
    </location>
</feature>
<sequence>MVAVTVGLALGGHVGPSGASLSVIGTAAGLWLATLVADGQAYKTVHRRLPLRNGVKRSLYVSSPLLLSAVGPLLLIGVSALGLMELRTALLTAAVLDVLSLFVWGYVGGRRMGGSPGVALVAALLDALIGFAVVAVKLLAGH</sequence>
<feature type="transmembrane region" description="Helical" evidence="1">
    <location>
        <begin position="119"/>
        <end position="140"/>
    </location>
</feature>
<proteinExistence type="predicted"/>
<dbReference type="OrthoDB" id="4259386at2"/>
<keyword evidence="1" id="KW-1133">Transmembrane helix</keyword>
<name>A0A3M2M7N4_9ACTN</name>
<feature type="transmembrane region" description="Helical" evidence="1">
    <location>
        <begin position="18"/>
        <end position="37"/>
    </location>
</feature>
<evidence type="ECO:0000313" key="3">
    <source>
        <dbReference type="Proteomes" id="UP000282674"/>
    </source>
</evidence>